<proteinExistence type="predicted"/>
<organism evidence="1 2">
    <name type="scientific">Saccharibacter floricola DSM 15669</name>
    <dbReference type="NCBI Taxonomy" id="1123227"/>
    <lineage>
        <taxon>Bacteria</taxon>
        <taxon>Pseudomonadati</taxon>
        <taxon>Pseudomonadota</taxon>
        <taxon>Alphaproteobacteria</taxon>
        <taxon>Acetobacterales</taxon>
        <taxon>Acetobacteraceae</taxon>
        <taxon>Saccharibacter</taxon>
    </lineage>
</organism>
<evidence type="ECO:0000313" key="1">
    <source>
        <dbReference type="EMBL" id="GBQ08368.1"/>
    </source>
</evidence>
<reference evidence="1" key="1">
    <citation type="submission" date="2013-04" db="EMBL/GenBank/DDBJ databases">
        <title>The genome sequencing project of 58 acetic acid bacteria.</title>
        <authorList>
            <person name="Okamoto-Kainuma A."/>
            <person name="Ishikawa M."/>
            <person name="Umino S."/>
            <person name="Koizumi Y."/>
            <person name="Shiwa Y."/>
            <person name="Yoshikawa H."/>
            <person name="Matsutani M."/>
            <person name="Matsushita K."/>
        </authorList>
    </citation>
    <scope>NUCLEOTIDE SEQUENCE</scope>
    <source>
        <strain evidence="1">DSM 15669</strain>
    </source>
</reference>
<dbReference type="Proteomes" id="UP001062901">
    <property type="component" value="Unassembled WGS sequence"/>
</dbReference>
<sequence>MCGRMETVAYCYNRNRLEVAEMAHSRQSDQEVYFYCPECHVGVVPARSRKNNYFFRALSGHLHQKNCSFYKERIEGSGHYSPQEHSSAEPERLPPTILGAIATQHRIGKPSPRDLPQLIRQAKEAPLVVEGSFEQVVEAWNTMSRDKKRLTSLTINGTQGTYEDRFEFIGDTTKNANDFNWEDKIIYGKTCLAKGNREGVYFLDSIRKFDVGEEKRKVLNIIIREEYSKQKQKKYIRNLLNDGEKRSDAFTLFIHGCRPEYNYERKKIGLSLPDNSTYKGVCVRANKRAQR</sequence>
<keyword evidence="2" id="KW-1185">Reference proteome</keyword>
<name>A0ABQ0P0U3_9PROT</name>
<protein>
    <submittedName>
        <fullName evidence="1">Uncharacterized protein</fullName>
    </submittedName>
</protein>
<accession>A0ABQ0P0U3</accession>
<gene>
    <name evidence="1" type="ORF">AA15669_1756</name>
</gene>
<evidence type="ECO:0000313" key="2">
    <source>
        <dbReference type="Proteomes" id="UP001062901"/>
    </source>
</evidence>
<comment type="caution">
    <text evidence="1">The sequence shown here is derived from an EMBL/GenBank/DDBJ whole genome shotgun (WGS) entry which is preliminary data.</text>
</comment>
<dbReference type="EMBL" id="BAQD01000087">
    <property type="protein sequence ID" value="GBQ08368.1"/>
    <property type="molecule type" value="Genomic_DNA"/>
</dbReference>